<dbReference type="PATRIC" id="fig|1001583.3.peg.173"/>
<dbReference type="EMBL" id="AP012167">
    <property type="protein sequence ID" value="BAN05814.1"/>
    <property type="molecule type" value="Genomic_DNA"/>
</dbReference>
<name>M5AAI4_LEVBR</name>
<dbReference type="HOGENOM" id="CLU_3201196_0_0_9"/>
<dbReference type="AlphaFoldDB" id="M5AAI4"/>
<evidence type="ECO:0000313" key="1">
    <source>
        <dbReference type="EMBL" id="BAN05814.1"/>
    </source>
</evidence>
<accession>M5AAI4</accession>
<organism evidence="1 2">
    <name type="scientific">Levilactobacillus brevis KB290</name>
    <dbReference type="NCBI Taxonomy" id="1001583"/>
    <lineage>
        <taxon>Bacteria</taxon>
        <taxon>Bacillati</taxon>
        <taxon>Bacillota</taxon>
        <taxon>Bacilli</taxon>
        <taxon>Lactobacillales</taxon>
        <taxon>Lactobacillaceae</taxon>
        <taxon>Levilactobacillus</taxon>
    </lineage>
</organism>
<dbReference type="Proteomes" id="UP000012042">
    <property type="component" value="Chromosome"/>
</dbReference>
<evidence type="ECO:0000313" key="2">
    <source>
        <dbReference type="Proteomes" id="UP000012042"/>
    </source>
</evidence>
<gene>
    <name evidence="1" type="ORF">LVISKB_0179</name>
</gene>
<reference evidence="1 2" key="1">
    <citation type="journal article" date="2013" name="PLoS ONE">
        <title>Genomic Analysis by Deep Sequencing of the Probiotic Lactobacillus brevis KB290 Harboring Nine Plasmids Reveals Genomic Stability.</title>
        <authorList>
            <person name="Fukao M."/>
            <person name="Oshima K."/>
            <person name="Morita H."/>
            <person name="Toh H."/>
            <person name="Suda W."/>
            <person name="Kim S.W."/>
            <person name="Suzuki S."/>
            <person name="Yakabe T."/>
            <person name="Hattori M."/>
            <person name="Yajima N."/>
        </authorList>
    </citation>
    <scope>NUCLEOTIDE SEQUENCE [LARGE SCALE GENOMIC DNA]</scope>
    <source>
        <strain evidence="1 2">KB290</strain>
    </source>
</reference>
<proteinExistence type="predicted"/>
<protein>
    <submittedName>
        <fullName evidence="1">Uncharacterized protein</fullName>
    </submittedName>
</protein>
<sequence length="45" mass="5266">MPFIFHKFFKSFDMAIIADALKNDKKIHLNPPSWIIGLSNYPVME</sequence>
<dbReference type="KEGG" id="lbk:LVISKB_0179"/>